<dbReference type="RefSeq" id="YP_009015160.1">
    <property type="nucleotide sequence ID" value="NC_023717.1"/>
</dbReference>
<sequence length="94" mass="10606">MRSRFGSVVYMAVVGGQTSNCGFARNCKSMILTAFPGMPREVFDREDIKKMMFEVDNVSGALYVIEPVEGNPLIMNSTLEGLQKEYDEWLDRTS</sequence>
<dbReference type="EMBL" id="JQ691611">
    <property type="protein sequence ID" value="AFH21082.1"/>
    <property type="molecule type" value="Genomic_DNA"/>
</dbReference>
<dbReference type="OrthoDB" id="35903at10239"/>
<name>M1F1D1_9CAUD</name>
<protein>
    <submittedName>
        <fullName evidence="1">Uncharacterized protein</fullName>
    </submittedName>
</protein>
<evidence type="ECO:0000313" key="2">
    <source>
        <dbReference type="Proteomes" id="UP000011829"/>
    </source>
</evidence>
<keyword evidence="2" id="KW-1185">Reference proteome</keyword>
<organism evidence="1 2">
    <name type="scientific">Cronobacter phage CR9</name>
    <dbReference type="NCBI Taxonomy" id="1162290"/>
    <lineage>
        <taxon>Viruses</taxon>
        <taxon>Duplodnaviria</taxon>
        <taxon>Heunggongvirae</taxon>
        <taxon>Uroviricota</taxon>
        <taxon>Caudoviricetes</taxon>
        <taxon>Vequintavirinae</taxon>
        <taxon>Certrevirus</taxon>
        <taxon>Certrevirus CR9</taxon>
    </lineage>
</organism>
<dbReference type="GeneID" id="18563040"/>
<reference evidence="1 2" key="1">
    <citation type="submission" date="2012-02" db="EMBL/GenBank/DDBJ databases">
        <title>Complete Genome Sequence of Cronobacter sakazakii Bacteriophage CR9.</title>
        <authorList>
            <person name="Shin H."/>
            <person name="Lee J.-H."/>
            <person name="Kim Y."/>
            <person name="Ryu S."/>
        </authorList>
    </citation>
    <scope>NUCLEOTIDE SEQUENCE [LARGE SCALE GENOMIC DNA]</scope>
</reference>
<accession>M1F1D1</accession>
<proteinExistence type="predicted"/>
<evidence type="ECO:0000313" key="1">
    <source>
        <dbReference type="EMBL" id="AFH21082.1"/>
    </source>
</evidence>
<gene>
    <name evidence="1" type="ORF">CR9_198</name>
</gene>
<dbReference type="KEGG" id="vg:18563040"/>
<dbReference type="Proteomes" id="UP000011829">
    <property type="component" value="Segment"/>
</dbReference>